<evidence type="ECO:0000256" key="1">
    <source>
        <dbReference type="ARBA" id="ARBA00006315"/>
    </source>
</evidence>
<evidence type="ECO:0000313" key="3">
    <source>
        <dbReference type="Proteomes" id="UP000741282"/>
    </source>
</evidence>
<proteinExistence type="inferred from homology"/>
<comment type="caution">
    <text evidence="2">The sequence shown here is derived from an EMBL/GenBank/DDBJ whole genome shotgun (WGS) entry which is preliminary data.</text>
</comment>
<dbReference type="PANTHER" id="PTHR11060">
    <property type="entry name" value="PROTEIN MEMO1"/>
    <property type="match status" value="1"/>
</dbReference>
<evidence type="ECO:0000313" key="2">
    <source>
        <dbReference type="EMBL" id="MCA9377045.1"/>
    </source>
</evidence>
<name>A0A955KY98_9BACT</name>
<comment type="similarity">
    <text evidence="1">Belongs to the MEMO1 family.</text>
</comment>
<dbReference type="PANTHER" id="PTHR11060:SF0">
    <property type="entry name" value="PROTEIN MEMO1"/>
    <property type="match status" value="1"/>
</dbReference>
<dbReference type="Gene3D" id="3.40.830.10">
    <property type="entry name" value="LigB-like"/>
    <property type="match status" value="1"/>
</dbReference>
<gene>
    <name evidence="2" type="primary">amrB</name>
    <name evidence="2" type="ORF">KC685_03940</name>
</gene>
<protein>
    <submittedName>
        <fullName evidence="2">AmmeMemoRadiSam system protein B</fullName>
    </submittedName>
</protein>
<dbReference type="Pfam" id="PF01875">
    <property type="entry name" value="Memo"/>
    <property type="match status" value="1"/>
</dbReference>
<dbReference type="InterPro" id="IPR002737">
    <property type="entry name" value="MEMO1_fam"/>
</dbReference>
<dbReference type="AlphaFoldDB" id="A0A955KY98"/>
<reference evidence="2" key="2">
    <citation type="journal article" date="2021" name="Microbiome">
        <title>Successional dynamics and alternative stable states in a saline activated sludge microbial community over 9 years.</title>
        <authorList>
            <person name="Wang Y."/>
            <person name="Ye J."/>
            <person name="Ju F."/>
            <person name="Liu L."/>
            <person name="Boyd J.A."/>
            <person name="Deng Y."/>
            <person name="Parks D.H."/>
            <person name="Jiang X."/>
            <person name="Yin X."/>
            <person name="Woodcroft B.J."/>
            <person name="Tyson G.W."/>
            <person name="Hugenholtz P."/>
            <person name="Polz M.F."/>
            <person name="Zhang T."/>
        </authorList>
    </citation>
    <scope>NUCLEOTIDE SEQUENCE</scope>
    <source>
        <strain evidence="2">HKST-UBA17</strain>
    </source>
</reference>
<dbReference type="EMBL" id="JAGQLN010000015">
    <property type="protein sequence ID" value="MCA9377045.1"/>
    <property type="molecule type" value="Genomic_DNA"/>
</dbReference>
<organism evidence="2 3">
    <name type="scientific">Candidatus Dojkabacteria bacterium</name>
    <dbReference type="NCBI Taxonomy" id="2099670"/>
    <lineage>
        <taxon>Bacteria</taxon>
        <taxon>Candidatus Dojkabacteria</taxon>
    </lineage>
</organism>
<dbReference type="Proteomes" id="UP000741282">
    <property type="component" value="Unassembled WGS sequence"/>
</dbReference>
<sequence length="272" mass="30418">MKNVSTSETRFPIGAGVHYPVSGSELIEKVDDLKGSIDVKVIGRIRAMFVPSISYEYSLKLLLCAYLPTAKHIVDEAIIFADPIMHRSHNVALHPARFWESPLGKIEVSHRVAQLTSSDDHSVDLIRSDIQPHEGEVSIELQIPLLQYLWDQSIRILPFMVGDCSPRLLFEQIGYKIQQDDLIIVASTLSRGLPADYASDIDKSTLQRILDLDVKYFETNPNVVSSPNSLSFLLEYAKRTDLKAVVVGTDCVSTSFDRDRTTGLASILFVEK</sequence>
<accession>A0A955KY98</accession>
<reference evidence="2" key="1">
    <citation type="submission" date="2020-04" db="EMBL/GenBank/DDBJ databases">
        <authorList>
            <person name="Zhang T."/>
        </authorList>
    </citation>
    <scope>NUCLEOTIDE SEQUENCE</scope>
    <source>
        <strain evidence="2">HKST-UBA17</strain>
    </source>
</reference>
<dbReference type="NCBIfam" id="TIGR04336">
    <property type="entry name" value="AmmeMemoSam_B"/>
    <property type="match status" value="1"/>
</dbReference>